<evidence type="ECO:0000256" key="1">
    <source>
        <dbReference type="ARBA" id="ARBA00022962"/>
    </source>
</evidence>
<evidence type="ECO:0000313" key="4">
    <source>
        <dbReference type="Proteomes" id="UP000236594"/>
    </source>
</evidence>
<reference evidence="3 4" key="1">
    <citation type="submission" date="2018-04" db="EMBL/GenBank/DDBJ databases">
        <title>Draft Genome Sequence of Phosphate-Solubilizing Chryseobacterium sp. ISE14 that is a Biocontrol and Plant Growth-Promoting Rhizobacterium Isolated from Cucumber.</title>
        <authorList>
            <person name="Jeong J.-J."/>
            <person name="Sang M.K."/>
            <person name="Choi I.-G."/>
            <person name="Kim K.D."/>
        </authorList>
    </citation>
    <scope>NUCLEOTIDE SEQUENCE [LARGE SCALE GENOMIC DNA]</scope>
    <source>
        <strain evidence="3 4">ISE14</strain>
    </source>
</reference>
<gene>
    <name evidence="3" type="ORF">C1631_009555</name>
</gene>
<proteinExistence type="predicted"/>
<dbReference type="GO" id="GO:0005829">
    <property type="term" value="C:cytosol"/>
    <property type="evidence" value="ECO:0007669"/>
    <property type="project" value="TreeGrafter"/>
</dbReference>
<accession>A0A316XDA4</accession>
<dbReference type="AlphaFoldDB" id="A0A316XDA4"/>
<dbReference type="InterPro" id="IPR006221">
    <property type="entry name" value="TrpG/PapA_dom"/>
</dbReference>
<feature type="domain" description="Glutamine amidotransferase" evidence="2">
    <location>
        <begin position="5"/>
        <end position="187"/>
    </location>
</feature>
<dbReference type="GO" id="GO:0000162">
    <property type="term" value="P:L-tryptophan biosynthetic process"/>
    <property type="evidence" value="ECO:0007669"/>
    <property type="project" value="TreeGrafter"/>
</dbReference>
<dbReference type="EMBL" id="PPED02000002">
    <property type="protein sequence ID" value="PWN70223.1"/>
    <property type="molecule type" value="Genomic_DNA"/>
</dbReference>
<dbReference type="InterPro" id="IPR017926">
    <property type="entry name" value="GATASE"/>
</dbReference>
<dbReference type="PANTHER" id="PTHR43418:SF4">
    <property type="entry name" value="MULTIFUNCTIONAL TRYPTOPHAN BIOSYNTHESIS PROTEIN"/>
    <property type="match status" value="1"/>
</dbReference>
<dbReference type="PRINTS" id="PR00097">
    <property type="entry name" value="ANTSNTHASEII"/>
</dbReference>
<dbReference type="SUPFAM" id="SSF52317">
    <property type="entry name" value="Class I glutamine amidotransferase-like"/>
    <property type="match status" value="1"/>
</dbReference>
<dbReference type="PROSITE" id="PS51273">
    <property type="entry name" value="GATASE_TYPE_1"/>
    <property type="match status" value="1"/>
</dbReference>
<dbReference type="OrthoDB" id="9786812at2"/>
<dbReference type="NCBIfam" id="TIGR00566">
    <property type="entry name" value="trpG_papA"/>
    <property type="match status" value="1"/>
</dbReference>
<dbReference type="GO" id="GO:0004049">
    <property type="term" value="F:anthranilate synthase activity"/>
    <property type="evidence" value="ECO:0007669"/>
    <property type="project" value="TreeGrafter"/>
</dbReference>
<dbReference type="InterPro" id="IPR050472">
    <property type="entry name" value="Anth_synth/Amidotransfase"/>
</dbReference>
<dbReference type="InterPro" id="IPR029062">
    <property type="entry name" value="Class_I_gatase-like"/>
</dbReference>
<organism evidence="3 4">
    <name type="scientific">Chryseobacterium phosphatilyticum</name>
    <dbReference type="NCBI Taxonomy" id="475075"/>
    <lineage>
        <taxon>Bacteria</taxon>
        <taxon>Pseudomonadati</taxon>
        <taxon>Bacteroidota</taxon>
        <taxon>Flavobacteriia</taxon>
        <taxon>Flavobacteriales</taxon>
        <taxon>Weeksellaceae</taxon>
        <taxon>Chryseobacterium group</taxon>
        <taxon>Chryseobacterium</taxon>
    </lineage>
</organism>
<keyword evidence="1" id="KW-0315">Glutamine amidotransferase</keyword>
<dbReference type="Pfam" id="PF00117">
    <property type="entry name" value="GATase"/>
    <property type="match status" value="1"/>
</dbReference>
<sequence length="189" mass="21626">MKNILIVDNYDSFTYNLKQLVSECVNYPIDVWRNDAFELEDIVDYDYIILSPGPGVPQDAGQCLPLIDYYKHTKKILGICLGHQAIGVAFGAQLMNTSKVYHGVSTSITIHTHEKIYTELPETIEVARYHSWIVEKKGLPEDLIVTSTDDSDIIMSLRHNQYDITGLQYHPESFLTSEGKKIMKNWLEQ</sequence>
<evidence type="ECO:0000313" key="3">
    <source>
        <dbReference type="EMBL" id="PWN70223.1"/>
    </source>
</evidence>
<dbReference type="FunFam" id="3.40.50.880:FF:000003">
    <property type="entry name" value="Anthranilate synthase component II"/>
    <property type="match status" value="1"/>
</dbReference>
<comment type="caution">
    <text evidence="3">The sequence shown here is derived from an EMBL/GenBank/DDBJ whole genome shotgun (WGS) entry which is preliminary data.</text>
</comment>
<dbReference type="RefSeq" id="WP_103248140.1">
    <property type="nucleotide sequence ID" value="NZ_PPED02000002.1"/>
</dbReference>
<name>A0A316XDA4_9FLAO</name>
<keyword evidence="4" id="KW-1185">Reference proteome</keyword>
<dbReference type="Proteomes" id="UP000236594">
    <property type="component" value="Unassembled WGS sequence"/>
</dbReference>
<protein>
    <submittedName>
        <fullName evidence="3">Aminodeoxychorismate/anthranilate synthase component II</fullName>
    </submittedName>
</protein>
<evidence type="ECO:0000259" key="2">
    <source>
        <dbReference type="Pfam" id="PF00117"/>
    </source>
</evidence>
<dbReference type="PRINTS" id="PR00096">
    <property type="entry name" value="GATASE"/>
</dbReference>
<dbReference type="Gene3D" id="3.40.50.880">
    <property type="match status" value="1"/>
</dbReference>
<dbReference type="CDD" id="cd01743">
    <property type="entry name" value="GATase1_Anthranilate_Synthase"/>
    <property type="match status" value="1"/>
</dbReference>
<dbReference type="PANTHER" id="PTHR43418">
    <property type="entry name" value="MULTIFUNCTIONAL TRYPTOPHAN BIOSYNTHESIS PROTEIN-RELATED"/>
    <property type="match status" value="1"/>
</dbReference>
<dbReference type="PRINTS" id="PR00099">
    <property type="entry name" value="CPSGATASE"/>
</dbReference>